<dbReference type="InterPro" id="IPR000095">
    <property type="entry name" value="CRIB_dom"/>
</dbReference>
<dbReference type="KEGG" id="bdw:94336503"/>
<accession>A0AAD9PLV8</accession>
<dbReference type="GO" id="GO:0004222">
    <property type="term" value="F:metalloendopeptidase activity"/>
    <property type="evidence" value="ECO:0007669"/>
    <property type="project" value="InterPro"/>
</dbReference>
<name>A0AAD9PLV8_9APIC</name>
<organism evidence="10 11">
    <name type="scientific">Babesia duncani</name>
    <dbReference type="NCBI Taxonomy" id="323732"/>
    <lineage>
        <taxon>Eukaryota</taxon>
        <taxon>Sar</taxon>
        <taxon>Alveolata</taxon>
        <taxon>Apicomplexa</taxon>
        <taxon>Aconoidasida</taxon>
        <taxon>Piroplasmida</taxon>
        <taxon>Babesiidae</taxon>
        <taxon>Babesia</taxon>
    </lineage>
</organism>
<dbReference type="GO" id="GO:0006508">
    <property type="term" value="P:proteolysis"/>
    <property type="evidence" value="ECO:0007669"/>
    <property type="project" value="UniProtKB-KW"/>
</dbReference>
<comment type="similarity">
    <text evidence="1 7">Belongs to the peptidase M3 family.</text>
</comment>
<feature type="coiled-coil region" evidence="8">
    <location>
        <begin position="326"/>
        <end position="353"/>
    </location>
</feature>
<evidence type="ECO:0000256" key="4">
    <source>
        <dbReference type="ARBA" id="ARBA00022801"/>
    </source>
</evidence>
<dbReference type="InterPro" id="IPR024079">
    <property type="entry name" value="MetalloPept_cat_dom_sf"/>
</dbReference>
<evidence type="ECO:0000313" key="11">
    <source>
        <dbReference type="Proteomes" id="UP001214638"/>
    </source>
</evidence>
<dbReference type="EMBL" id="JALLKP010000002">
    <property type="protein sequence ID" value="KAK2196956.1"/>
    <property type="molecule type" value="Genomic_DNA"/>
</dbReference>
<dbReference type="Proteomes" id="UP001214638">
    <property type="component" value="Unassembled WGS sequence"/>
</dbReference>
<comment type="cofactor">
    <cofactor evidence="7">
        <name>Zn(2+)</name>
        <dbReference type="ChEBI" id="CHEBI:29105"/>
    </cofactor>
    <text evidence="7">Binds 1 zinc ion.</text>
</comment>
<gene>
    <name evidence="10" type="ORF">BdWA1_002205</name>
</gene>
<keyword evidence="2 7" id="KW-0645">Protease</keyword>
<evidence type="ECO:0000256" key="6">
    <source>
        <dbReference type="ARBA" id="ARBA00023049"/>
    </source>
</evidence>
<keyword evidence="6 7" id="KW-0482">Metalloprotease</keyword>
<evidence type="ECO:0000256" key="7">
    <source>
        <dbReference type="RuleBase" id="RU003435"/>
    </source>
</evidence>
<dbReference type="GO" id="GO:0006518">
    <property type="term" value="P:peptide metabolic process"/>
    <property type="evidence" value="ECO:0007669"/>
    <property type="project" value="TreeGrafter"/>
</dbReference>
<dbReference type="GeneID" id="94336503"/>
<dbReference type="InterPro" id="IPR045090">
    <property type="entry name" value="Pept_M3A_M3B"/>
</dbReference>
<evidence type="ECO:0000313" key="10">
    <source>
        <dbReference type="EMBL" id="KAK2196956.1"/>
    </source>
</evidence>
<evidence type="ECO:0000256" key="8">
    <source>
        <dbReference type="SAM" id="Coils"/>
    </source>
</evidence>
<feature type="domain" description="CRIB" evidence="9">
    <location>
        <begin position="636"/>
        <end position="651"/>
    </location>
</feature>
<evidence type="ECO:0000256" key="2">
    <source>
        <dbReference type="ARBA" id="ARBA00022670"/>
    </source>
</evidence>
<proteinExistence type="inferred from homology"/>
<dbReference type="PANTHER" id="PTHR11804:SF79">
    <property type="entry name" value="MITOCHONDRIAL INTERMEDIATE PEPTIDASE"/>
    <property type="match status" value="1"/>
</dbReference>
<evidence type="ECO:0000256" key="3">
    <source>
        <dbReference type="ARBA" id="ARBA00022723"/>
    </source>
</evidence>
<keyword evidence="8" id="KW-0175">Coiled coil</keyword>
<dbReference type="RefSeq" id="XP_067803798.1">
    <property type="nucleotide sequence ID" value="XM_067947234.1"/>
</dbReference>
<evidence type="ECO:0000256" key="1">
    <source>
        <dbReference type="ARBA" id="ARBA00006040"/>
    </source>
</evidence>
<comment type="caution">
    <text evidence="10">The sequence shown here is derived from an EMBL/GenBank/DDBJ whole genome shotgun (WGS) entry which is preliminary data.</text>
</comment>
<evidence type="ECO:0000256" key="5">
    <source>
        <dbReference type="ARBA" id="ARBA00022833"/>
    </source>
</evidence>
<keyword evidence="3 7" id="KW-0479">Metal-binding</keyword>
<dbReference type="Gene3D" id="1.10.1370.10">
    <property type="entry name" value="Neurolysin, domain 3"/>
    <property type="match status" value="1"/>
</dbReference>
<evidence type="ECO:0000259" key="9">
    <source>
        <dbReference type="PROSITE" id="PS50108"/>
    </source>
</evidence>
<dbReference type="InterPro" id="IPR024077">
    <property type="entry name" value="Neurolysin/TOP_dom2"/>
</dbReference>
<keyword evidence="4 7" id="KW-0378">Hydrolase</keyword>
<keyword evidence="5 7" id="KW-0862">Zinc</keyword>
<dbReference type="PANTHER" id="PTHR11804">
    <property type="entry name" value="PROTEASE M3 THIMET OLIGOPEPTIDASE-RELATED"/>
    <property type="match status" value="1"/>
</dbReference>
<dbReference type="PROSITE" id="PS50108">
    <property type="entry name" value="CRIB"/>
    <property type="match status" value="1"/>
</dbReference>
<dbReference type="GO" id="GO:0046872">
    <property type="term" value="F:metal ion binding"/>
    <property type="evidence" value="ECO:0007669"/>
    <property type="project" value="UniProtKB-UniRule"/>
</dbReference>
<sequence length="708" mass="81066">MARILERCYKASKRIPIVSSISRFRHCHFQKPFVTQFLKNDDRIHLYANRKYHTNFGSDDAGCIFHIQGSATQLGLGATTASQLNSLCENALEESKLILDNIFSNWDNTKNAGRFVLYSIDEISNLLCSIADPCELIRHVHSSEEWRVVANGVVERISSFISHVNINEELFNLMKQGLAADELKLDREELLVFRHMIESMKHQGLGLPEESRTEYLNLQSEEGAIVFFFSDPNIAKHATTTTFDGFEIQPNAGLYAHLLSNTMDDEMRKRLWHAQQQSDNNTLKQLLKLKEIRSRLAEIRGFPSYADCAQRECMLKSPDEIKKFLKRCALIIKDELQLELKQLEEIKTKIGKTGPLQPWDLEFLMSMDKREYAQYISIDSVMKYFSKIMNFIFEISLEQDHLEGLWDPFVAKFNLIGRLYDDKSETCILGHLYLDLFERPHKANVNAQFTIRCSKDVTNCNNQEIQSQGTCNTFGSITRQIPATAIVCSFSSPDKTVQSAVEAFKASKIDITAAQTLFHELGHTLHTLLSETKLQHLSGNRGGVDFAEFSSHLFELYFAHGIEEICKIEKLSLHATESAKLYLSKYKAIETARMILMAYLDQEFYTSDSIVDDACKYEIPIFTEIDKCNRPLKELLGIPAITNFDHLVHYGGIYYCYLYSRYLDTCACNCIESLLQRFGALLVAVNVQERLGQDYVDFSKRLGLIPLK</sequence>
<dbReference type="AlphaFoldDB" id="A0AAD9PLV8"/>
<reference evidence="10" key="1">
    <citation type="journal article" date="2023" name="Nat. Microbiol.">
        <title>Babesia duncani multi-omics identifies virulence factors and drug targets.</title>
        <authorList>
            <person name="Singh P."/>
            <person name="Lonardi S."/>
            <person name="Liang Q."/>
            <person name="Vydyam P."/>
            <person name="Khabirova E."/>
            <person name="Fang T."/>
            <person name="Gihaz S."/>
            <person name="Thekkiniath J."/>
            <person name="Munshi M."/>
            <person name="Abel S."/>
            <person name="Ciampossin L."/>
            <person name="Batugedara G."/>
            <person name="Gupta M."/>
            <person name="Lu X.M."/>
            <person name="Lenz T."/>
            <person name="Chakravarty S."/>
            <person name="Cornillot E."/>
            <person name="Hu Y."/>
            <person name="Ma W."/>
            <person name="Gonzalez L.M."/>
            <person name="Sanchez S."/>
            <person name="Estrada K."/>
            <person name="Sanchez-Flores A."/>
            <person name="Montero E."/>
            <person name="Harb O.S."/>
            <person name="Le Roch K.G."/>
            <person name="Mamoun C.B."/>
        </authorList>
    </citation>
    <scope>NUCLEOTIDE SEQUENCE</scope>
    <source>
        <strain evidence="10">WA1</strain>
    </source>
</reference>
<dbReference type="InterPro" id="IPR001567">
    <property type="entry name" value="Pept_M3A_M3B_dom"/>
</dbReference>
<dbReference type="Pfam" id="PF01432">
    <property type="entry name" value="Peptidase_M3"/>
    <property type="match status" value="1"/>
</dbReference>
<dbReference type="Gene3D" id="3.40.390.10">
    <property type="entry name" value="Collagenase (Catalytic Domain)"/>
    <property type="match status" value="1"/>
</dbReference>
<dbReference type="SUPFAM" id="SSF55486">
    <property type="entry name" value="Metalloproteases ('zincins'), catalytic domain"/>
    <property type="match status" value="1"/>
</dbReference>
<keyword evidence="11" id="KW-1185">Reference proteome</keyword>
<dbReference type="GO" id="GO:0005739">
    <property type="term" value="C:mitochondrion"/>
    <property type="evidence" value="ECO:0007669"/>
    <property type="project" value="TreeGrafter"/>
</dbReference>
<protein>
    <submittedName>
        <fullName evidence="10">Bifunctional CRIB domain/Peptidase M3A-M3B catalytic domain/Peptidase M3A-M3B/Metallopeptidase</fullName>
    </submittedName>
</protein>